<evidence type="ECO:0000256" key="3">
    <source>
        <dbReference type="ARBA" id="ARBA00023204"/>
    </source>
</evidence>
<dbReference type="InterPro" id="IPR042525">
    <property type="entry name" value="Rad52_Rad59_Rad22_sf"/>
</dbReference>
<dbReference type="Proteomes" id="UP001519343">
    <property type="component" value="Unassembled WGS sequence"/>
</dbReference>
<keyword evidence="6" id="KW-1185">Reference proteome</keyword>
<reference evidence="5 6" key="1">
    <citation type="submission" date="2021-03" db="EMBL/GenBank/DDBJ databases">
        <title>Genomic Encyclopedia of Type Strains, Phase IV (KMG-IV): sequencing the most valuable type-strain genomes for metagenomic binning, comparative biology and taxonomic classification.</title>
        <authorList>
            <person name="Goeker M."/>
        </authorList>
    </citation>
    <scope>NUCLEOTIDE SEQUENCE [LARGE SCALE GENOMIC DNA]</scope>
    <source>
        <strain evidence="5 6">DSM 24738</strain>
    </source>
</reference>
<evidence type="ECO:0000256" key="4">
    <source>
        <dbReference type="SAM" id="MobiDB-lite"/>
    </source>
</evidence>
<comment type="similarity">
    <text evidence="1">Belongs to the RAD52 family.</text>
</comment>
<accession>A0ABS4GP09</accession>
<evidence type="ECO:0000256" key="2">
    <source>
        <dbReference type="ARBA" id="ARBA00022763"/>
    </source>
</evidence>
<evidence type="ECO:0000313" key="6">
    <source>
        <dbReference type="Proteomes" id="UP001519343"/>
    </source>
</evidence>
<organism evidence="5 6">
    <name type="scientific">Ammoniphilus resinae</name>
    <dbReference type="NCBI Taxonomy" id="861532"/>
    <lineage>
        <taxon>Bacteria</taxon>
        <taxon>Bacillati</taxon>
        <taxon>Bacillota</taxon>
        <taxon>Bacilli</taxon>
        <taxon>Bacillales</taxon>
        <taxon>Paenibacillaceae</taxon>
        <taxon>Aneurinibacillus group</taxon>
        <taxon>Ammoniphilus</taxon>
    </lineage>
</organism>
<evidence type="ECO:0000313" key="5">
    <source>
        <dbReference type="EMBL" id="MBP1931792.1"/>
    </source>
</evidence>
<protein>
    <submittedName>
        <fullName evidence="5">Uncharacterized protein</fullName>
    </submittedName>
</protein>
<dbReference type="InterPro" id="IPR041247">
    <property type="entry name" value="Rad52_fam"/>
</dbReference>
<gene>
    <name evidence="5" type="ORF">J2Z37_001793</name>
</gene>
<feature type="compositionally biased region" description="Polar residues" evidence="4">
    <location>
        <begin position="198"/>
        <end position="208"/>
    </location>
</feature>
<dbReference type="RefSeq" id="WP_209809879.1">
    <property type="nucleotide sequence ID" value="NZ_JAGGKT010000004.1"/>
</dbReference>
<dbReference type="Gene3D" id="3.30.390.80">
    <property type="entry name" value="DNA repair protein Rad52/59/22"/>
    <property type="match status" value="1"/>
</dbReference>
<dbReference type="Pfam" id="PF04098">
    <property type="entry name" value="Rad52_Rad22"/>
    <property type="match status" value="1"/>
</dbReference>
<comment type="caution">
    <text evidence="5">The sequence shown here is derived from an EMBL/GenBank/DDBJ whole genome shotgun (WGS) entry which is preliminary data.</text>
</comment>
<feature type="region of interest" description="Disordered" evidence="4">
    <location>
        <begin position="193"/>
        <end position="216"/>
    </location>
</feature>
<keyword evidence="3" id="KW-0234">DNA repair</keyword>
<proteinExistence type="inferred from homology"/>
<keyword evidence="2" id="KW-0227">DNA damage</keyword>
<evidence type="ECO:0000256" key="1">
    <source>
        <dbReference type="ARBA" id="ARBA00006638"/>
    </source>
</evidence>
<name>A0ABS4GP09_9BACL</name>
<dbReference type="EMBL" id="JAGGKT010000004">
    <property type="protein sequence ID" value="MBP1931792.1"/>
    <property type="molecule type" value="Genomic_DNA"/>
</dbReference>
<sequence length="300" mass="33768">MSNLNVDLFDQLNLPFRYEEYGVNYEGQVYIGQQSVADRLNQILGIFNWELDLLEINVNMEHYSVSVLGCLRVFNPETQQWITRKQYGNDTMTIHRDETVPRPQAIEDAKKSAVSDALKKTASWIGVAADVYQGKLKAVNAKDRRYHSILAKFGLNGHEFQYKNGVVFLPDSYRSYFDEKGWNGLFESDLANLDDRQGGSTDQPNTTSQGGGNKKPQEFRVKTLSATETNQDGTSRFKAMLESRVEVTILVPSELTPAASNTVAPNLILKIKGWYNENKHTVTLAKNSQVKVESSQSKAS</sequence>